<dbReference type="PANTHER" id="PTHR30055">
    <property type="entry name" value="HTH-TYPE TRANSCRIPTIONAL REGULATOR RUTR"/>
    <property type="match status" value="1"/>
</dbReference>
<accession>A0ABX9VCS8</accession>
<dbReference type="Proteomes" id="UP000274097">
    <property type="component" value="Unassembled WGS sequence"/>
</dbReference>
<keyword evidence="1 2" id="KW-0238">DNA-binding</keyword>
<comment type="caution">
    <text evidence="4">The sequence shown here is derived from an EMBL/GenBank/DDBJ whole genome shotgun (WGS) entry which is preliminary data.</text>
</comment>
<evidence type="ECO:0000256" key="2">
    <source>
        <dbReference type="PROSITE-ProRule" id="PRU00335"/>
    </source>
</evidence>
<dbReference type="Pfam" id="PF00440">
    <property type="entry name" value="TetR_N"/>
    <property type="match status" value="1"/>
</dbReference>
<evidence type="ECO:0000313" key="5">
    <source>
        <dbReference type="Proteomes" id="UP000274097"/>
    </source>
</evidence>
<feature type="DNA-binding region" description="H-T-H motif" evidence="2">
    <location>
        <begin position="34"/>
        <end position="53"/>
    </location>
</feature>
<keyword evidence="5" id="KW-1185">Reference proteome</keyword>
<dbReference type="PROSITE" id="PS50977">
    <property type="entry name" value="HTH_TETR_2"/>
    <property type="match status" value="1"/>
</dbReference>
<dbReference type="InterPro" id="IPR050109">
    <property type="entry name" value="HTH-type_TetR-like_transc_reg"/>
</dbReference>
<dbReference type="PROSITE" id="PS01081">
    <property type="entry name" value="HTH_TETR_1"/>
    <property type="match status" value="1"/>
</dbReference>
<dbReference type="InterPro" id="IPR023772">
    <property type="entry name" value="DNA-bd_HTH_TetR-type_CS"/>
</dbReference>
<dbReference type="RefSeq" id="WP_122140248.1">
    <property type="nucleotide sequence ID" value="NZ_RFLX01000055.1"/>
</dbReference>
<proteinExistence type="predicted"/>
<evidence type="ECO:0000313" key="4">
    <source>
        <dbReference type="EMBL" id="RMI15474.1"/>
    </source>
</evidence>
<reference evidence="4 5" key="1">
    <citation type="submission" date="2018-10" db="EMBL/GenBank/DDBJ databases">
        <title>Roseomonas sp. nov., isolated from feces of Tibetan antelopes in the Qinghai-Tibet plateau, China.</title>
        <authorList>
            <person name="Tian Z."/>
        </authorList>
    </citation>
    <scope>NUCLEOTIDE SEQUENCE [LARGE SCALE GENOMIC DNA]</scope>
    <source>
        <strain evidence="4 5">Z23</strain>
    </source>
</reference>
<name>A0ABX9VCS8_9PROT</name>
<dbReference type="EMBL" id="RFLX01000055">
    <property type="protein sequence ID" value="RMI15474.1"/>
    <property type="molecule type" value="Genomic_DNA"/>
</dbReference>
<dbReference type="SUPFAM" id="SSF46689">
    <property type="entry name" value="Homeodomain-like"/>
    <property type="match status" value="1"/>
</dbReference>
<dbReference type="Gene3D" id="1.10.357.10">
    <property type="entry name" value="Tetracycline Repressor, domain 2"/>
    <property type="match status" value="1"/>
</dbReference>
<dbReference type="InterPro" id="IPR009057">
    <property type="entry name" value="Homeodomain-like_sf"/>
</dbReference>
<protein>
    <submittedName>
        <fullName evidence="4">TetR/AcrR family transcriptional regulator</fullName>
    </submittedName>
</protein>
<organism evidence="4 5">
    <name type="scientific">Teichococcus wenyumeiae</name>
    <dbReference type="NCBI Taxonomy" id="2478470"/>
    <lineage>
        <taxon>Bacteria</taxon>
        <taxon>Pseudomonadati</taxon>
        <taxon>Pseudomonadota</taxon>
        <taxon>Alphaproteobacteria</taxon>
        <taxon>Acetobacterales</taxon>
        <taxon>Roseomonadaceae</taxon>
        <taxon>Roseomonas</taxon>
    </lineage>
</organism>
<dbReference type="InterPro" id="IPR001647">
    <property type="entry name" value="HTH_TetR"/>
</dbReference>
<feature type="domain" description="HTH tetR-type" evidence="3">
    <location>
        <begin position="11"/>
        <end position="71"/>
    </location>
</feature>
<dbReference type="PRINTS" id="PR00455">
    <property type="entry name" value="HTHTETR"/>
</dbReference>
<evidence type="ECO:0000259" key="3">
    <source>
        <dbReference type="PROSITE" id="PS50977"/>
    </source>
</evidence>
<evidence type="ECO:0000256" key="1">
    <source>
        <dbReference type="ARBA" id="ARBA00023125"/>
    </source>
</evidence>
<dbReference type="PANTHER" id="PTHR30055:SF223">
    <property type="entry name" value="HTH-TYPE TRANSCRIPTIONAL REGULATOR UIDR"/>
    <property type="match status" value="1"/>
</dbReference>
<sequence>MTRTPQHQRSAETVAKLLDATVGLLHDRGLARLSTADIAGSAGVSRGALTHHFNSKEAIIAGAVSRQLRACTAALHEHALASRRSGGGSDELVDYIWRMMNDRLFYVTMEYLPEARHNPEFRRRIMPVVKEFHEGLNTVWRELAERTGVEVERALVLMNATMCLIRGMIAQTTVKEDPAYFDTLLDFWKEQVRREFRSARAEGPPPAVAVRLP</sequence>
<gene>
    <name evidence="4" type="ORF">EBE87_25690</name>
</gene>